<dbReference type="Pfam" id="PF00875">
    <property type="entry name" value="DNA_photolyase"/>
    <property type="match status" value="1"/>
</dbReference>
<comment type="caution">
    <text evidence="6">The sequence shown here is derived from an EMBL/GenBank/DDBJ whole genome shotgun (WGS) entry which is preliminary data.</text>
</comment>
<feature type="domain" description="Photolyase/cryptochrome alpha/beta" evidence="5">
    <location>
        <begin position="2"/>
        <end position="130"/>
    </location>
</feature>
<dbReference type="PANTHER" id="PTHR11455:SF9">
    <property type="entry name" value="CRYPTOCHROME CIRCADIAN CLOCK 5 ISOFORM X1"/>
    <property type="match status" value="1"/>
</dbReference>
<dbReference type="Gene3D" id="3.40.50.620">
    <property type="entry name" value="HUPs"/>
    <property type="match status" value="1"/>
</dbReference>
<evidence type="ECO:0000256" key="2">
    <source>
        <dbReference type="ARBA" id="ARBA00022630"/>
    </source>
</evidence>
<dbReference type="InterPro" id="IPR006050">
    <property type="entry name" value="DNA_photolyase_N"/>
</dbReference>
<dbReference type="PANTHER" id="PTHR11455">
    <property type="entry name" value="CRYPTOCHROME"/>
    <property type="match status" value="1"/>
</dbReference>
<evidence type="ECO:0000313" key="6">
    <source>
        <dbReference type="EMBL" id="MEX3743813.1"/>
    </source>
</evidence>
<evidence type="ECO:0000256" key="3">
    <source>
        <dbReference type="ARBA" id="ARBA00022827"/>
    </source>
</evidence>
<comment type="cofactor">
    <cofactor evidence="1">
        <name>FAD</name>
        <dbReference type="ChEBI" id="CHEBI:57692"/>
    </cofactor>
</comment>
<dbReference type="EC" id="4.1.99.3" evidence="6"/>
<dbReference type="RefSeq" id="WP_368634843.1">
    <property type="nucleotide sequence ID" value="NZ_JBFRHK010000001.1"/>
</dbReference>
<comment type="similarity">
    <text evidence="4">Belongs to the DNA photolyase family.</text>
</comment>
<dbReference type="InterPro" id="IPR014729">
    <property type="entry name" value="Rossmann-like_a/b/a_fold"/>
</dbReference>
<organism evidence="6 7">
    <name type="scientific">Lysinibacillus xylanilyticus</name>
    <dbReference type="NCBI Taxonomy" id="582475"/>
    <lineage>
        <taxon>Bacteria</taxon>
        <taxon>Bacillati</taxon>
        <taxon>Bacillota</taxon>
        <taxon>Bacilli</taxon>
        <taxon>Bacillales</taxon>
        <taxon>Bacillaceae</taxon>
        <taxon>Lysinibacillus</taxon>
    </lineage>
</organism>
<dbReference type="InterPro" id="IPR036155">
    <property type="entry name" value="Crypto/Photolyase_N_sf"/>
</dbReference>
<keyword evidence="6" id="KW-0456">Lyase</keyword>
<keyword evidence="4" id="KW-0157">Chromophore</keyword>
<dbReference type="PRINTS" id="PR00147">
    <property type="entry name" value="DNAPHOTLYASE"/>
</dbReference>
<dbReference type="InterPro" id="IPR036134">
    <property type="entry name" value="Crypto/Photolyase_FAD-like_sf"/>
</dbReference>
<proteinExistence type="inferred from homology"/>
<evidence type="ECO:0000256" key="1">
    <source>
        <dbReference type="ARBA" id="ARBA00001974"/>
    </source>
</evidence>
<dbReference type="Pfam" id="PF03441">
    <property type="entry name" value="FAD_binding_7"/>
    <property type="match status" value="1"/>
</dbReference>
<dbReference type="EMBL" id="JBFRHK010000001">
    <property type="protein sequence ID" value="MEX3743813.1"/>
    <property type="molecule type" value="Genomic_DNA"/>
</dbReference>
<protein>
    <submittedName>
        <fullName evidence="6">Deoxyribodipyrimidine photo-lyase</fullName>
        <ecNumber evidence="6">4.1.99.3</ecNumber>
    </submittedName>
</protein>
<dbReference type="SUPFAM" id="SSF52425">
    <property type="entry name" value="Cryptochrome/photolyase, N-terminal domain"/>
    <property type="match status" value="1"/>
</dbReference>
<reference evidence="6 7" key="1">
    <citation type="submission" date="2024-07" db="EMBL/GenBank/DDBJ databases">
        <title>Characterization of a bacterium isolated from hydrolysated instant sea cucumber by whole-genome sequencing and metabolomics.</title>
        <authorList>
            <person name="Luo X."/>
            <person name="Zhang Z."/>
            <person name="Zheng Z."/>
            <person name="Zhang W."/>
            <person name="Ming T."/>
            <person name="Jiao L."/>
            <person name="Su X."/>
            <person name="Kong F."/>
            <person name="Xu J."/>
        </authorList>
    </citation>
    <scope>NUCLEOTIDE SEQUENCE [LARGE SCALE GENOMIC DNA]</scope>
    <source>
        <strain evidence="6 7">XL-2024</strain>
    </source>
</reference>
<gene>
    <name evidence="6" type="ORF">AB1300_01555</name>
</gene>
<dbReference type="Gene3D" id="1.10.579.10">
    <property type="entry name" value="DNA Cyclobutane Dipyrimidine Photolyase, subunit A, domain 3"/>
    <property type="match status" value="1"/>
</dbReference>
<dbReference type="PROSITE" id="PS51645">
    <property type="entry name" value="PHR_CRY_ALPHA_BETA"/>
    <property type="match status" value="1"/>
</dbReference>
<sequence>MKKTIVWFRKDLRLHDNPALWEAARQGVIIPVFIWSEQEEREYATSETARWWLHHSLIALEKELKSHGLTLILRKGNSFEQLMSICKQTKADAIFFSKRYEPSIINRDCIIATKLLSCVSEVRSFPSNLLFTPEKLLNQKNEPYKIFTSFWKRTMRESVNYPLPIPTNIISYNEALPHLQIEELGLLTNNHWHDKFHEYWEPGEKGAMSKWKEFTNEGLNRYAIESDIPFVQSVSLLSSHLVWGDISVRAIWHAANRLRDDESKEYRQSSIDAFLRQLIWREFAYHQLLHFPKIINNPLRGNFIEFPWRNHDEELSKWQKGLTGYPFVDAGMRELWETGVIHNRVRMVVASFLVKHLLISWVDGSEWFQQTLVDFDVANNAMGWQWVAGSGIDTSPYFRIFNPILQSQKFDPHGLYIRKWIPELAQLPTKYIHEPWKAPTDLLLETGIVLGDTYPHPIIDHSLARIRALEAYELIKNT</sequence>
<evidence type="ECO:0000259" key="5">
    <source>
        <dbReference type="PROSITE" id="PS51645"/>
    </source>
</evidence>
<keyword evidence="3 4" id="KW-0274">FAD</keyword>
<keyword evidence="2 4" id="KW-0285">Flavoprotein</keyword>
<dbReference type="Gene3D" id="1.25.40.80">
    <property type="match status" value="1"/>
</dbReference>
<dbReference type="GO" id="GO:0003904">
    <property type="term" value="F:deoxyribodipyrimidine photo-lyase activity"/>
    <property type="evidence" value="ECO:0007669"/>
    <property type="project" value="UniProtKB-EC"/>
</dbReference>
<dbReference type="InterPro" id="IPR002081">
    <property type="entry name" value="Cryptochrome/DNA_photolyase_1"/>
</dbReference>
<evidence type="ECO:0000256" key="4">
    <source>
        <dbReference type="RuleBase" id="RU004182"/>
    </source>
</evidence>
<keyword evidence="7" id="KW-1185">Reference proteome</keyword>
<dbReference type="SUPFAM" id="SSF48173">
    <property type="entry name" value="Cryptochrome/photolyase FAD-binding domain"/>
    <property type="match status" value="1"/>
</dbReference>
<name>A0ABV3VR13_9BACI</name>
<accession>A0ABV3VR13</accession>
<dbReference type="InterPro" id="IPR005101">
    <property type="entry name" value="Cryptochr/Photolyase_FAD-bd"/>
</dbReference>
<dbReference type="Proteomes" id="UP001558534">
    <property type="component" value="Unassembled WGS sequence"/>
</dbReference>
<evidence type="ECO:0000313" key="7">
    <source>
        <dbReference type="Proteomes" id="UP001558534"/>
    </source>
</evidence>